<keyword evidence="11" id="KW-0732">Signal</keyword>
<sequence length="233" mass="24888">MVMTFSWVVLSATFGLQTTAISSAAGFDEIKWAPLAITTFLIFVYVSIFTVIGDLLGGASFNPTGNAAFYAAGIPGDTLFSLAIRLPAQAAGAAGGALAIMELIPEKYKHTISGPSLQVDVHTGAIAETLLSFGITFAVMLIILRGPRMLLAKTFLLAITTVSLVIAGSKYTGPAMNPAIAFGWAYMSSSHNTWDHFYVYWISSFVGALSAALVFRSIFPPPRPQKKRKQKKA</sequence>
<feature type="transmembrane region" description="Helical" evidence="10">
    <location>
        <begin position="78"/>
        <end position="101"/>
    </location>
</feature>
<evidence type="ECO:0000256" key="8">
    <source>
        <dbReference type="ARBA" id="ARBA00058554"/>
    </source>
</evidence>
<dbReference type="OrthoDB" id="3222at2759"/>
<evidence type="ECO:0000256" key="7">
    <source>
        <dbReference type="ARBA" id="ARBA00024030"/>
    </source>
</evidence>
<keyword evidence="13" id="KW-1185">Reference proteome</keyword>
<dbReference type="Gene3D" id="1.20.1080.10">
    <property type="entry name" value="Glycerol uptake facilitator protein"/>
    <property type="match status" value="1"/>
</dbReference>
<evidence type="ECO:0000256" key="3">
    <source>
        <dbReference type="ARBA" id="ARBA00022692"/>
    </source>
</evidence>
<feature type="transmembrane region" description="Helical" evidence="10">
    <location>
        <begin position="34"/>
        <end position="57"/>
    </location>
</feature>
<dbReference type="Pfam" id="PF00230">
    <property type="entry name" value="MIP"/>
    <property type="match status" value="1"/>
</dbReference>
<dbReference type="InterPro" id="IPR044222">
    <property type="entry name" value="SIP1-1/2-like"/>
</dbReference>
<dbReference type="InterPro" id="IPR000425">
    <property type="entry name" value="MIP"/>
</dbReference>
<accession>A0A565B513</accession>
<reference evidence="12" key="1">
    <citation type="submission" date="2019-07" db="EMBL/GenBank/DDBJ databases">
        <authorList>
            <person name="Dittberner H."/>
        </authorList>
    </citation>
    <scope>NUCLEOTIDE SEQUENCE [LARGE SCALE GENOMIC DNA]</scope>
</reference>
<comment type="caution">
    <text evidence="12">The sequence shown here is derived from an EMBL/GenBank/DDBJ whole genome shotgun (WGS) entry which is preliminary data.</text>
</comment>
<dbReference type="GO" id="GO:0015250">
    <property type="term" value="F:water channel activity"/>
    <property type="evidence" value="ECO:0007669"/>
    <property type="project" value="InterPro"/>
</dbReference>
<evidence type="ECO:0000256" key="4">
    <source>
        <dbReference type="ARBA" id="ARBA00022737"/>
    </source>
</evidence>
<evidence type="ECO:0000313" key="13">
    <source>
        <dbReference type="Proteomes" id="UP000489600"/>
    </source>
</evidence>
<evidence type="ECO:0000256" key="10">
    <source>
        <dbReference type="SAM" id="Phobius"/>
    </source>
</evidence>
<gene>
    <name evidence="12" type="ORF">ANE_LOCUS6855</name>
</gene>
<dbReference type="SUPFAM" id="SSF81338">
    <property type="entry name" value="Aquaporin-like"/>
    <property type="match status" value="1"/>
</dbReference>
<evidence type="ECO:0000256" key="9">
    <source>
        <dbReference type="RuleBase" id="RU000477"/>
    </source>
</evidence>
<comment type="subcellular location">
    <subcellularLocation>
        <location evidence="1">Membrane</location>
        <topology evidence="1">Multi-pass membrane protein</topology>
    </subcellularLocation>
</comment>
<evidence type="ECO:0000256" key="1">
    <source>
        <dbReference type="ARBA" id="ARBA00004141"/>
    </source>
</evidence>
<dbReference type="InterPro" id="IPR023271">
    <property type="entry name" value="Aquaporin-like"/>
</dbReference>
<organism evidence="12 13">
    <name type="scientific">Arabis nemorensis</name>
    <dbReference type="NCBI Taxonomy" id="586526"/>
    <lineage>
        <taxon>Eukaryota</taxon>
        <taxon>Viridiplantae</taxon>
        <taxon>Streptophyta</taxon>
        <taxon>Embryophyta</taxon>
        <taxon>Tracheophyta</taxon>
        <taxon>Spermatophyta</taxon>
        <taxon>Magnoliopsida</taxon>
        <taxon>eudicotyledons</taxon>
        <taxon>Gunneridae</taxon>
        <taxon>Pentapetalae</taxon>
        <taxon>rosids</taxon>
        <taxon>malvids</taxon>
        <taxon>Brassicales</taxon>
        <taxon>Brassicaceae</taxon>
        <taxon>Arabideae</taxon>
        <taxon>Arabis</taxon>
    </lineage>
</organism>
<evidence type="ECO:0008006" key="14">
    <source>
        <dbReference type="Google" id="ProtNLM"/>
    </source>
</evidence>
<dbReference type="Proteomes" id="UP000489600">
    <property type="component" value="Unassembled WGS sequence"/>
</dbReference>
<feature type="transmembrane region" description="Helical" evidence="10">
    <location>
        <begin position="197"/>
        <end position="219"/>
    </location>
</feature>
<evidence type="ECO:0000313" key="12">
    <source>
        <dbReference type="EMBL" id="VVA96410.1"/>
    </source>
</evidence>
<proteinExistence type="inferred from homology"/>
<dbReference type="PANTHER" id="PTHR46739">
    <property type="entry name" value="AQUAPORIN SIP1-1"/>
    <property type="match status" value="1"/>
</dbReference>
<comment type="similarity">
    <text evidence="7">Belongs to the MIP/aquaporin (TC 1.A.8) family. SIP (TC 1.A.8.10) subfamily.</text>
</comment>
<evidence type="ECO:0000256" key="2">
    <source>
        <dbReference type="ARBA" id="ARBA00022448"/>
    </source>
</evidence>
<name>A0A565B513_9BRAS</name>
<dbReference type="FunFam" id="1.20.1080.10:FF:000043">
    <property type="entry name" value="Aquaporin SIP1-1"/>
    <property type="match status" value="1"/>
</dbReference>
<protein>
    <recommendedName>
        <fullName evidence="14">Aquaporin</fullName>
    </recommendedName>
</protein>
<feature type="transmembrane region" description="Helical" evidence="10">
    <location>
        <begin position="121"/>
        <end position="143"/>
    </location>
</feature>
<keyword evidence="3 9" id="KW-0812">Transmembrane</keyword>
<keyword evidence="6 10" id="KW-0472">Membrane</keyword>
<feature type="transmembrane region" description="Helical" evidence="10">
    <location>
        <begin position="150"/>
        <end position="168"/>
    </location>
</feature>
<evidence type="ECO:0000256" key="6">
    <source>
        <dbReference type="ARBA" id="ARBA00023136"/>
    </source>
</evidence>
<dbReference type="GO" id="GO:0016020">
    <property type="term" value="C:membrane"/>
    <property type="evidence" value="ECO:0007669"/>
    <property type="project" value="UniProtKB-SubCell"/>
</dbReference>
<dbReference type="AlphaFoldDB" id="A0A565B513"/>
<evidence type="ECO:0000256" key="5">
    <source>
        <dbReference type="ARBA" id="ARBA00022989"/>
    </source>
</evidence>
<keyword evidence="5 10" id="KW-1133">Transmembrane helix</keyword>
<dbReference type="GO" id="GO:0005783">
    <property type="term" value="C:endoplasmic reticulum"/>
    <property type="evidence" value="ECO:0007669"/>
    <property type="project" value="UniProtKB-ARBA"/>
</dbReference>
<dbReference type="PANTHER" id="PTHR46739:SF3">
    <property type="entry name" value="AQUAPORIN SIP1-1"/>
    <property type="match status" value="1"/>
</dbReference>
<feature type="chain" id="PRO_5021934044" description="Aquaporin" evidence="11">
    <location>
        <begin position="21"/>
        <end position="233"/>
    </location>
</feature>
<keyword evidence="4" id="KW-0677">Repeat</keyword>
<keyword evidence="2 9" id="KW-0813">Transport</keyword>
<dbReference type="EMBL" id="CABITT030000003">
    <property type="protein sequence ID" value="VVA96410.1"/>
    <property type="molecule type" value="Genomic_DNA"/>
</dbReference>
<feature type="signal peptide" evidence="11">
    <location>
        <begin position="1"/>
        <end position="20"/>
    </location>
</feature>
<evidence type="ECO:0000256" key="11">
    <source>
        <dbReference type="SAM" id="SignalP"/>
    </source>
</evidence>
<comment type="function">
    <text evidence="8">Water channel required to facilitate the transport of water across cell membrane.</text>
</comment>
<dbReference type="PRINTS" id="PR00783">
    <property type="entry name" value="MINTRINSICP"/>
</dbReference>